<dbReference type="Pfam" id="PF02021">
    <property type="entry name" value="UPF0102"/>
    <property type="match status" value="1"/>
</dbReference>
<reference evidence="3 4" key="1">
    <citation type="submission" date="2012-05" db="EMBL/GenBank/DDBJ databases">
        <authorList>
            <person name="Weinstock G."/>
            <person name="Sodergren E."/>
            <person name="Lobos E.A."/>
            <person name="Fulton L."/>
            <person name="Fulton R."/>
            <person name="Courtney L."/>
            <person name="Fronick C."/>
            <person name="O'Laughlin M."/>
            <person name="Godfrey J."/>
            <person name="Wilson R.M."/>
            <person name="Miner T."/>
            <person name="Farmer C."/>
            <person name="Delehaunty K."/>
            <person name="Cordes M."/>
            <person name="Minx P."/>
            <person name="Tomlinson C."/>
            <person name="Chen J."/>
            <person name="Wollam A."/>
            <person name="Pepin K.H."/>
            <person name="Bhonagiri V."/>
            <person name="Zhang X."/>
            <person name="Suruliraj S."/>
            <person name="Warren W."/>
            <person name="Mitreva M."/>
            <person name="Mardis E.R."/>
            <person name="Wilson R.K."/>
        </authorList>
    </citation>
    <scope>NUCLEOTIDE SEQUENCE [LARGE SCALE GENOMIC DNA]</scope>
    <source>
        <strain evidence="3 4">F0055</strain>
    </source>
</reference>
<dbReference type="Proteomes" id="UP000010433">
    <property type="component" value="Unassembled WGS sequence"/>
</dbReference>
<dbReference type="CDD" id="cd20736">
    <property type="entry name" value="PoNe_Nuclease"/>
    <property type="match status" value="1"/>
</dbReference>
<dbReference type="STRING" id="1127699.HMPREF9151_01852"/>
<dbReference type="InterPro" id="IPR011335">
    <property type="entry name" value="Restrct_endonuc-II-like"/>
</dbReference>
<dbReference type="PANTHER" id="PTHR34039">
    <property type="entry name" value="UPF0102 PROTEIN YRAN"/>
    <property type="match status" value="1"/>
</dbReference>
<dbReference type="PATRIC" id="fig|1127699.3.peg.1702"/>
<dbReference type="RefSeq" id="WP_009163159.1">
    <property type="nucleotide sequence ID" value="NZ_KB291007.1"/>
</dbReference>
<comment type="caution">
    <text evidence="3">The sequence shown here is derived from an EMBL/GenBank/DDBJ whole genome shotgun (WGS) entry which is preliminary data.</text>
</comment>
<dbReference type="AlphaFoldDB" id="L1N6A5"/>
<dbReference type="OrthoDB" id="9802516at2"/>
<dbReference type="PANTHER" id="PTHR34039:SF1">
    <property type="entry name" value="UPF0102 PROTEIN YRAN"/>
    <property type="match status" value="1"/>
</dbReference>
<evidence type="ECO:0000313" key="4">
    <source>
        <dbReference type="Proteomes" id="UP000010433"/>
    </source>
</evidence>
<comment type="similarity">
    <text evidence="1 2">Belongs to the UPF0102 family.</text>
</comment>
<gene>
    <name evidence="3" type="ORF">HMPREF9151_01852</name>
</gene>
<evidence type="ECO:0000256" key="1">
    <source>
        <dbReference type="ARBA" id="ARBA00006738"/>
    </source>
</evidence>
<dbReference type="HOGENOM" id="CLU_115353_2_1_10"/>
<dbReference type="HAMAP" id="MF_00048">
    <property type="entry name" value="UPF0102"/>
    <property type="match status" value="1"/>
</dbReference>
<organism evidence="3 4">
    <name type="scientific">Hoylesella saccharolytica F0055</name>
    <dbReference type="NCBI Taxonomy" id="1127699"/>
    <lineage>
        <taxon>Bacteria</taxon>
        <taxon>Pseudomonadati</taxon>
        <taxon>Bacteroidota</taxon>
        <taxon>Bacteroidia</taxon>
        <taxon>Bacteroidales</taxon>
        <taxon>Prevotellaceae</taxon>
        <taxon>Hoylesella</taxon>
    </lineage>
</organism>
<evidence type="ECO:0000313" key="3">
    <source>
        <dbReference type="EMBL" id="EKX98897.1"/>
    </source>
</evidence>
<dbReference type="GO" id="GO:0003676">
    <property type="term" value="F:nucleic acid binding"/>
    <property type="evidence" value="ECO:0007669"/>
    <property type="project" value="InterPro"/>
</dbReference>
<accession>L1N6A5</accession>
<keyword evidence="4" id="KW-1185">Reference proteome</keyword>
<proteinExistence type="inferred from homology"/>
<sequence>MAQHNDLGKWGETFAADFLQKQGYIIRERDWQFGKRDIDIIALTADLTTVVFVEVKTRTNKEMVEPELAVTRQKIKSIGIAANNYIKQFDVVEEIRFDVITIVGSDASNAQLKHIEDAFNPLLA</sequence>
<dbReference type="InterPro" id="IPR011856">
    <property type="entry name" value="tRNA_endonuc-like_dom_sf"/>
</dbReference>
<dbReference type="InterPro" id="IPR003509">
    <property type="entry name" value="UPF0102_YraN-like"/>
</dbReference>
<name>L1N6A5_9BACT</name>
<dbReference type="EMBL" id="AMEP01000107">
    <property type="protein sequence ID" value="EKX98897.1"/>
    <property type="molecule type" value="Genomic_DNA"/>
</dbReference>
<protein>
    <recommendedName>
        <fullName evidence="2">UPF0102 protein HMPREF9151_01852</fullName>
    </recommendedName>
</protein>
<dbReference type="Gene3D" id="3.40.1350.10">
    <property type="match status" value="1"/>
</dbReference>
<dbReference type="SUPFAM" id="SSF52980">
    <property type="entry name" value="Restriction endonuclease-like"/>
    <property type="match status" value="1"/>
</dbReference>
<evidence type="ECO:0000256" key="2">
    <source>
        <dbReference type="HAMAP-Rule" id="MF_00048"/>
    </source>
</evidence>